<keyword evidence="1" id="KW-0732">Signal</keyword>
<name>A0A2U3E152_PURLI</name>
<organism evidence="2 3">
    <name type="scientific">Purpureocillium lilacinum</name>
    <name type="common">Paecilomyces lilacinus</name>
    <dbReference type="NCBI Taxonomy" id="33203"/>
    <lineage>
        <taxon>Eukaryota</taxon>
        <taxon>Fungi</taxon>
        <taxon>Dikarya</taxon>
        <taxon>Ascomycota</taxon>
        <taxon>Pezizomycotina</taxon>
        <taxon>Sordariomycetes</taxon>
        <taxon>Hypocreomycetidae</taxon>
        <taxon>Hypocreales</taxon>
        <taxon>Ophiocordycipitaceae</taxon>
        <taxon>Purpureocillium</taxon>
    </lineage>
</organism>
<dbReference type="EMBL" id="LCWV01000015">
    <property type="protein sequence ID" value="PWI68250.1"/>
    <property type="molecule type" value="Genomic_DNA"/>
</dbReference>
<proteinExistence type="predicted"/>
<gene>
    <name evidence="2" type="ORF">PCL_02019</name>
</gene>
<evidence type="ECO:0000256" key="1">
    <source>
        <dbReference type="SAM" id="SignalP"/>
    </source>
</evidence>
<evidence type="ECO:0000313" key="2">
    <source>
        <dbReference type="EMBL" id="PWI68250.1"/>
    </source>
</evidence>
<dbReference type="AlphaFoldDB" id="A0A2U3E152"/>
<accession>A0A2U3E152</accession>
<feature type="chain" id="PRO_5015726028" evidence="1">
    <location>
        <begin position="21"/>
        <end position="270"/>
    </location>
</feature>
<protein>
    <submittedName>
        <fullName evidence="2">Uncharacterized protein</fullName>
    </submittedName>
</protein>
<feature type="signal peptide" evidence="1">
    <location>
        <begin position="1"/>
        <end position="20"/>
    </location>
</feature>
<sequence length="270" mass="27984">MRTMLSLLLTLTCAVAHVSAQAASSSSSSSSSSSPSTIYYRITISNESGRDGTYSVFLQPPEVTGGGSDVFAHAWVTAFVQTGGSVDVRTTSDWYAWKAPQYPAPGVRITGGVSRMAQIGSSGVNGSTFEMRVVNDAPTLIEVLPEATAGAYEIITGDDMPNPNEEYLVGLGKMNDLGVVTVAASLTRTMCAQVLAHNMDSVMVVPAMRFYVSVSEHMAGEIVDLASVAGEAAEVDFGGGAGRGGSFAVVTHTGTGTGAWDISYEAGLTT</sequence>
<comment type="caution">
    <text evidence="2">The sequence shown here is derived from an EMBL/GenBank/DDBJ whole genome shotgun (WGS) entry which is preliminary data.</text>
</comment>
<dbReference type="Proteomes" id="UP000245956">
    <property type="component" value="Unassembled WGS sequence"/>
</dbReference>
<evidence type="ECO:0000313" key="3">
    <source>
        <dbReference type="Proteomes" id="UP000245956"/>
    </source>
</evidence>
<reference evidence="2 3" key="1">
    <citation type="journal article" date="2016" name="Front. Microbiol.">
        <title>Genome and transcriptome sequences reveal the specific parasitism of the nematophagous Purpureocillium lilacinum 36-1.</title>
        <authorList>
            <person name="Xie J."/>
            <person name="Li S."/>
            <person name="Mo C."/>
            <person name="Xiao X."/>
            <person name="Peng D."/>
            <person name="Wang G."/>
            <person name="Xiao Y."/>
        </authorList>
    </citation>
    <scope>NUCLEOTIDE SEQUENCE [LARGE SCALE GENOMIC DNA]</scope>
    <source>
        <strain evidence="2 3">36-1</strain>
    </source>
</reference>